<dbReference type="InterPro" id="IPR030386">
    <property type="entry name" value="G_GB1_RHD3_dom"/>
</dbReference>
<dbReference type="InterPro" id="IPR027417">
    <property type="entry name" value="P-loop_NTPase"/>
</dbReference>
<evidence type="ECO:0000313" key="6">
    <source>
        <dbReference type="Proteomes" id="UP000014500"/>
    </source>
</evidence>
<dbReference type="EnsemblMetazoa" id="SMAR009176-RA">
    <property type="protein sequence ID" value="SMAR009176-PA"/>
    <property type="gene ID" value="SMAR009176"/>
</dbReference>
<evidence type="ECO:0000313" key="5">
    <source>
        <dbReference type="EnsemblMetazoa" id="SMAR009176-PA"/>
    </source>
</evidence>
<dbReference type="HOGENOM" id="CLU_021447_0_0_1"/>
<name>T1J6A7_STRMM</name>
<reference evidence="5" key="2">
    <citation type="submission" date="2015-02" db="UniProtKB">
        <authorList>
            <consortium name="EnsemblMetazoa"/>
        </authorList>
    </citation>
    <scope>IDENTIFICATION</scope>
</reference>
<dbReference type="PANTHER" id="PTHR10751">
    <property type="entry name" value="GUANYLATE BINDING PROTEIN"/>
    <property type="match status" value="1"/>
</dbReference>
<dbReference type="Gene3D" id="3.40.50.300">
    <property type="entry name" value="P-loop containing nucleotide triphosphate hydrolases"/>
    <property type="match status" value="1"/>
</dbReference>
<dbReference type="Pfam" id="PF02263">
    <property type="entry name" value="GBP"/>
    <property type="match status" value="1"/>
</dbReference>
<dbReference type="AlphaFoldDB" id="T1J6A7"/>
<keyword evidence="1" id="KW-0547">Nucleotide-binding</keyword>
<feature type="domain" description="GB1/RHD3-type G" evidence="4">
    <location>
        <begin position="33"/>
        <end position="261"/>
    </location>
</feature>
<proteinExistence type="inferred from homology"/>
<dbReference type="GO" id="GO:0003924">
    <property type="term" value="F:GTPase activity"/>
    <property type="evidence" value="ECO:0007669"/>
    <property type="project" value="InterPro"/>
</dbReference>
<evidence type="ECO:0000256" key="2">
    <source>
        <dbReference type="ARBA" id="ARBA00023134"/>
    </source>
</evidence>
<protein>
    <recommendedName>
        <fullName evidence="4">GB1/RHD3-type G domain-containing protein</fullName>
    </recommendedName>
</protein>
<dbReference type="Proteomes" id="UP000014500">
    <property type="component" value="Unassembled WGS sequence"/>
</dbReference>
<sequence>MSAQQIISVNTDGTYRLNSQLLQTILTREDVKNERVAIICAAGPARKGKSFLLNFFLRYFQHKRSADWLRVNLDEHLDGFNWTKGSEGVTTGIWLWSEPLKMSAQDGGQICVFLMDTQGINGNENLLALSTVLATVTLYNSRHGLKQNDIEIFHAATERGINAVENENPVQKLIFLIRDWGHAHAHSFGFEGGNEYLEAVRENHELNNTLGQHFTQLSSFLMPYPGDVISEDDFEGQVKLIEGEFVKSLDKLIPGVVNEIEVNTVLRTGQDVYKRFNDYFAALMQ</sequence>
<dbReference type="PROSITE" id="PS51715">
    <property type="entry name" value="G_GB1_RHD3"/>
    <property type="match status" value="1"/>
</dbReference>
<dbReference type="GO" id="GO:0005525">
    <property type="term" value="F:GTP binding"/>
    <property type="evidence" value="ECO:0007669"/>
    <property type="project" value="UniProtKB-KW"/>
</dbReference>
<comment type="similarity">
    <text evidence="3">Belongs to the TRAFAC class dynamin-like GTPase superfamily. GB1/RHD3 GTPase family.</text>
</comment>
<dbReference type="eggNOG" id="KOG2037">
    <property type="taxonomic scope" value="Eukaryota"/>
</dbReference>
<dbReference type="SUPFAM" id="SSF52540">
    <property type="entry name" value="P-loop containing nucleoside triphosphate hydrolases"/>
    <property type="match status" value="1"/>
</dbReference>
<dbReference type="InterPro" id="IPR015894">
    <property type="entry name" value="Guanylate-bd_N"/>
</dbReference>
<evidence type="ECO:0000256" key="1">
    <source>
        <dbReference type="ARBA" id="ARBA00022741"/>
    </source>
</evidence>
<keyword evidence="2" id="KW-0342">GTP-binding</keyword>
<accession>T1J6A7</accession>
<dbReference type="EMBL" id="JH431874">
    <property type="status" value="NOT_ANNOTATED_CDS"/>
    <property type="molecule type" value="Genomic_DNA"/>
</dbReference>
<dbReference type="PhylomeDB" id="T1J6A7"/>
<dbReference type="OMA" id="ASALCKF"/>
<reference evidence="6" key="1">
    <citation type="submission" date="2011-05" db="EMBL/GenBank/DDBJ databases">
        <authorList>
            <person name="Richards S.R."/>
            <person name="Qu J."/>
            <person name="Jiang H."/>
            <person name="Jhangiani S.N."/>
            <person name="Agravi P."/>
            <person name="Goodspeed R."/>
            <person name="Gross S."/>
            <person name="Mandapat C."/>
            <person name="Jackson L."/>
            <person name="Mathew T."/>
            <person name="Pu L."/>
            <person name="Thornton R."/>
            <person name="Saada N."/>
            <person name="Wilczek-Boney K.B."/>
            <person name="Lee S."/>
            <person name="Kovar C."/>
            <person name="Wu Y."/>
            <person name="Scherer S.E."/>
            <person name="Worley K.C."/>
            <person name="Muzny D.M."/>
            <person name="Gibbs R."/>
        </authorList>
    </citation>
    <scope>NUCLEOTIDE SEQUENCE</scope>
    <source>
        <strain evidence="6">Brora</strain>
    </source>
</reference>
<keyword evidence="6" id="KW-1185">Reference proteome</keyword>
<evidence type="ECO:0000259" key="4">
    <source>
        <dbReference type="PROSITE" id="PS51715"/>
    </source>
</evidence>
<evidence type="ECO:0000256" key="3">
    <source>
        <dbReference type="PROSITE-ProRule" id="PRU01052"/>
    </source>
</evidence>
<organism evidence="5 6">
    <name type="scientific">Strigamia maritima</name>
    <name type="common">European centipede</name>
    <name type="synonym">Geophilus maritimus</name>
    <dbReference type="NCBI Taxonomy" id="126957"/>
    <lineage>
        <taxon>Eukaryota</taxon>
        <taxon>Metazoa</taxon>
        <taxon>Ecdysozoa</taxon>
        <taxon>Arthropoda</taxon>
        <taxon>Myriapoda</taxon>
        <taxon>Chilopoda</taxon>
        <taxon>Pleurostigmophora</taxon>
        <taxon>Geophilomorpha</taxon>
        <taxon>Linotaeniidae</taxon>
        <taxon>Strigamia</taxon>
    </lineage>
</organism>